<sequence>MTLRPPVCCLGGIRLGLPLRTFPMQAFTIMRATIPSTKTPDGNVGVLPCDEELDTLLHVVPVVSLLPRRSITGERRLILERDSDGW</sequence>
<protein>
    <submittedName>
        <fullName evidence="1">Uncharacterized protein</fullName>
    </submittedName>
</protein>
<evidence type="ECO:0000313" key="2">
    <source>
        <dbReference type="Proteomes" id="UP000007148"/>
    </source>
</evidence>
<dbReference type="AlphaFoldDB" id="G4TTY4"/>
<dbReference type="HOGENOM" id="CLU_2498687_0_0_1"/>
<comment type="caution">
    <text evidence="1">The sequence shown here is derived from an EMBL/GenBank/DDBJ whole genome shotgun (WGS) entry which is preliminary data.</text>
</comment>
<accession>G4TTY4</accession>
<proteinExistence type="predicted"/>
<reference evidence="1 2" key="1">
    <citation type="journal article" date="2011" name="PLoS Pathog.">
        <title>Endophytic Life Strategies Decoded by Genome and Transcriptome Analyses of the Mutualistic Root Symbiont Piriformospora indica.</title>
        <authorList>
            <person name="Zuccaro A."/>
            <person name="Lahrmann U."/>
            <person name="Guldener U."/>
            <person name="Langen G."/>
            <person name="Pfiffi S."/>
            <person name="Biedenkopf D."/>
            <person name="Wong P."/>
            <person name="Samans B."/>
            <person name="Grimm C."/>
            <person name="Basiewicz M."/>
            <person name="Murat C."/>
            <person name="Martin F."/>
            <person name="Kogel K.H."/>
        </authorList>
    </citation>
    <scope>NUCLEOTIDE SEQUENCE [LARGE SCALE GENOMIC DNA]</scope>
    <source>
        <strain evidence="1 2">DSM 11827</strain>
    </source>
</reference>
<name>G4TTY4_SERID</name>
<dbReference type="Proteomes" id="UP000007148">
    <property type="component" value="Unassembled WGS sequence"/>
</dbReference>
<dbReference type="InParanoid" id="G4TTY4"/>
<gene>
    <name evidence="1" type="ORF">PIIN_08735</name>
</gene>
<dbReference type="EMBL" id="CAFZ01000353">
    <property type="protein sequence ID" value="CCA74777.1"/>
    <property type="molecule type" value="Genomic_DNA"/>
</dbReference>
<organism evidence="1 2">
    <name type="scientific">Serendipita indica (strain DSM 11827)</name>
    <name type="common">Root endophyte fungus</name>
    <name type="synonym">Piriformospora indica</name>
    <dbReference type="NCBI Taxonomy" id="1109443"/>
    <lineage>
        <taxon>Eukaryota</taxon>
        <taxon>Fungi</taxon>
        <taxon>Dikarya</taxon>
        <taxon>Basidiomycota</taxon>
        <taxon>Agaricomycotina</taxon>
        <taxon>Agaricomycetes</taxon>
        <taxon>Sebacinales</taxon>
        <taxon>Serendipitaceae</taxon>
        <taxon>Serendipita</taxon>
    </lineage>
</organism>
<keyword evidence="2" id="KW-1185">Reference proteome</keyword>
<evidence type="ECO:0000313" key="1">
    <source>
        <dbReference type="EMBL" id="CCA74777.1"/>
    </source>
</evidence>